<sequence length="635" mass="70313">MEETGCVPFPGNLDPRAQEFRPRHNNLQDFTTKFPPFGPPPPPPPPQLPQLLHQVYYPYTPQAVPFCDFVGFTQYHQHVPPMYDTVSTPLPLPPTGAPTRTLVLSSVPGDVSETLIRRELEVFGEVRGVQMERVGDGIVTVHFYDLRHAERALREIREQHMLHQARLRNLFIQNCESLSLNIAPPPPARGLIAGAVKELRETPLKRHQRFVEFYDVRDAAKALGEMNGKEIYGKQVDIEFSRPGGYGKKFFNANTTTSKTSSFSAPAINSTTSLNRSRISTYASPPSPPLLRRFSSGCSSPNISPRSFLSETHSSAGKKPSGNPGKGNPNEASNEAASSGCLSLGGGAVGDGIVEKVTDHGPPKKSSKKSQNSQSFTATKHQQKSAKSWKGTRQAKKFDTRFLISGDESMVETSVSDSRTTVMIKNIPNKYSQKLLLNMLDNHCIHCNEQIADGDDDQPLSSYDFLYLPIDFNNKCNVGYGFVNMTSPQAAWRLYKAFHNQHWEVFNSRKICAVTYARVQGLEALKEHFKNSKFPCEMDHYLPVVFSPPRDGRQQTEPLPIIGLKQLQQPINLGHRPHHEIEDGVDDSSLKICNKLCGDTDQEGENQLECCSSISSSQNGGDVGDDDKDSSGGSS</sequence>
<evidence type="ECO:0000313" key="1">
    <source>
        <dbReference type="EMBL" id="KAL3577857.1"/>
    </source>
</evidence>
<protein>
    <submittedName>
        <fullName evidence="1">Uncharacterized protein</fullName>
    </submittedName>
</protein>
<reference evidence="1 2" key="1">
    <citation type="journal article" date="2024" name="Plant Biotechnol. J.">
        <title>Genome and CRISPR/Cas9 system of a widespread forest tree (Populus alba) in the world.</title>
        <authorList>
            <person name="Liu Y.J."/>
            <person name="Jiang P.F."/>
            <person name="Han X.M."/>
            <person name="Li X.Y."/>
            <person name="Wang H.M."/>
            <person name="Wang Y.J."/>
            <person name="Wang X.X."/>
            <person name="Zeng Q.Y."/>
        </authorList>
    </citation>
    <scope>NUCLEOTIDE SEQUENCE [LARGE SCALE GENOMIC DNA]</scope>
    <source>
        <strain evidence="2">cv. PAL-ZL1</strain>
    </source>
</reference>
<accession>A0ACC4BH16</accession>
<evidence type="ECO:0000313" key="2">
    <source>
        <dbReference type="Proteomes" id="UP000309997"/>
    </source>
</evidence>
<dbReference type="Proteomes" id="UP000309997">
    <property type="component" value="Unassembled WGS sequence"/>
</dbReference>
<comment type="caution">
    <text evidence="1">The sequence shown here is derived from an EMBL/GenBank/DDBJ whole genome shotgun (WGS) entry which is preliminary data.</text>
</comment>
<keyword evidence="2" id="KW-1185">Reference proteome</keyword>
<dbReference type="EMBL" id="RCHU02000010">
    <property type="protein sequence ID" value="KAL3577857.1"/>
    <property type="molecule type" value="Genomic_DNA"/>
</dbReference>
<name>A0ACC4BH16_POPAL</name>
<proteinExistence type="predicted"/>
<gene>
    <name evidence="1" type="ORF">D5086_019361</name>
</gene>
<organism evidence="1 2">
    <name type="scientific">Populus alba</name>
    <name type="common">White poplar</name>
    <dbReference type="NCBI Taxonomy" id="43335"/>
    <lineage>
        <taxon>Eukaryota</taxon>
        <taxon>Viridiplantae</taxon>
        <taxon>Streptophyta</taxon>
        <taxon>Embryophyta</taxon>
        <taxon>Tracheophyta</taxon>
        <taxon>Spermatophyta</taxon>
        <taxon>Magnoliopsida</taxon>
        <taxon>eudicotyledons</taxon>
        <taxon>Gunneridae</taxon>
        <taxon>Pentapetalae</taxon>
        <taxon>rosids</taxon>
        <taxon>fabids</taxon>
        <taxon>Malpighiales</taxon>
        <taxon>Salicaceae</taxon>
        <taxon>Saliceae</taxon>
        <taxon>Populus</taxon>
    </lineage>
</organism>